<keyword evidence="2" id="KW-0732">Signal</keyword>
<dbReference type="Proteomes" id="UP000239576">
    <property type="component" value="Unassembled WGS sequence"/>
</dbReference>
<proteinExistence type="predicted"/>
<evidence type="ECO:0000313" key="4">
    <source>
        <dbReference type="Proteomes" id="UP000239576"/>
    </source>
</evidence>
<comment type="caution">
    <text evidence="3">The sequence shown here is derived from an EMBL/GenBank/DDBJ whole genome shotgun (WGS) entry which is preliminary data.</text>
</comment>
<evidence type="ECO:0008006" key="5">
    <source>
        <dbReference type="Google" id="ProtNLM"/>
    </source>
</evidence>
<evidence type="ECO:0000256" key="2">
    <source>
        <dbReference type="SAM" id="SignalP"/>
    </source>
</evidence>
<gene>
    <name evidence="3" type="ORF">C7B82_21855</name>
</gene>
<sequence>MKILLLRSLLSVFAGLITTAVNAQVAPTNSGNTGNLLSHPSGTRIYQGGAIVTPTGTVVNPSVTMPGANGSNTYYYPDGSLITTNGRTINSSGSFLVPNSPNGGLGNPTIKPVQPFSTPNRLNQGLK</sequence>
<reference evidence="4" key="1">
    <citation type="submission" date="2018-02" db="EMBL/GenBank/DDBJ databases">
        <authorList>
            <person name="Moore K."/>
            <person name="Momper L."/>
        </authorList>
    </citation>
    <scope>NUCLEOTIDE SEQUENCE [LARGE SCALE GENOMIC DNA]</scope>
    <source>
        <strain evidence="4">ULC18</strain>
    </source>
</reference>
<reference evidence="3 4" key="2">
    <citation type="submission" date="2018-03" db="EMBL/GenBank/DDBJ databases">
        <title>The ancient ancestry and fast evolution of plastids.</title>
        <authorList>
            <person name="Moore K.R."/>
            <person name="Magnabosco C."/>
            <person name="Momper L."/>
            <person name="Gold D.A."/>
            <person name="Bosak T."/>
            <person name="Fournier G.P."/>
        </authorList>
    </citation>
    <scope>NUCLEOTIDE SEQUENCE [LARGE SCALE GENOMIC DNA]</scope>
    <source>
        <strain evidence="3 4">ULC18</strain>
    </source>
</reference>
<dbReference type="AlphaFoldDB" id="A0A2T1DYZ3"/>
<feature type="compositionally biased region" description="Polar residues" evidence="1">
    <location>
        <begin position="93"/>
        <end position="102"/>
    </location>
</feature>
<dbReference type="OrthoDB" id="514156at2"/>
<accession>A0A2T1DYZ3</accession>
<name>A0A2T1DYZ3_9CYAN</name>
<organism evidence="3 4">
    <name type="scientific">Stenomitos frigidus ULC18</name>
    <dbReference type="NCBI Taxonomy" id="2107698"/>
    <lineage>
        <taxon>Bacteria</taxon>
        <taxon>Bacillati</taxon>
        <taxon>Cyanobacteriota</taxon>
        <taxon>Cyanophyceae</taxon>
        <taxon>Leptolyngbyales</taxon>
        <taxon>Leptolyngbyaceae</taxon>
        <taxon>Stenomitos</taxon>
    </lineage>
</organism>
<dbReference type="RefSeq" id="WP_106258588.1">
    <property type="nucleotide sequence ID" value="NZ_CAWNSW010000160.1"/>
</dbReference>
<evidence type="ECO:0000313" key="3">
    <source>
        <dbReference type="EMBL" id="PSB25715.1"/>
    </source>
</evidence>
<feature type="signal peptide" evidence="2">
    <location>
        <begin position="1"/>
        <end position="23"/>
    </location>
</feature>
<feature type="chain" id="PRO_5015578929" description="Filamentous hemagglutinin" evidence="2">
    <location>
        <begin position="24"/>
        <end position="127"/>
    </location>
</feature>
<evidence type="ECO:0000256" key="1">
    <source>
        <dbReference type="SAM" id="MobiDB-lite"/>
    </source>
</evidence>
<feature type="region of interest" description="Disordered" evidence="1">
    <location>
        <begin position="93"/>
        <end position="127"/>
    </location>
</feature>
<feature type="compositionally biased region" description="Polar residues" evidence="1">
    <location>
        <begin position="115"/>
        <end position="127"/>
    </location>
</feature>
<keyword evidence="4" id="KW-1185">Reference proteome</keyword>
<protein>
    <recommendedName>
        <fullName evidence="5">Filamentous hemagglutinin</fullName>
    </recommendedName>
</protein>
<dbReference type="EMBL" id="PVWK01000121">
    <property type="protein sequence ID" value="PSB25715.1"/>
    <property type="molecule type" value="Genomic_DNA"/>
</dbReference>